<evidence type="ECO:0000256" key="4">
    <source>
        <dbReference type="ARBA" id="ARBA00023295"/>
    </source>
</evidence>
<evidence type="ECO:0000256" key="2">
    <source>
        <dbReference type="ARBA" id="ARBA00022801"/>
    </source>
</evidence>
<keyword evidence="2 5" id="KW-0378">Hydrolase</keyword>
<evidence type="ECO:0000313" key="8">
    <source>
        <dbReference type="EMBL" id="ODM98931.1"/>
    </source>
</evidence>
<dbReference type="OrthoDB" id="1334205at2759"/>
<keyword evidence="9" id="KW-1185">Reference proteome</keyword>
<dbReference type="Gene3D" id="3.20.20.80">
    <property type="entry name" value="Glycosidases"/>
    <property type="match status" value="2"/>
</dbReference>
<dbReference type="GO" id="GO:0005975">
    <property type="term" value="P:carbohydrate metabolic process"/>
    <property type="evidence" value="ECO:0007669"/>
    <property type="project" value="InterPro"/>
</dbReference>
<dbReference type="OMA" id="HERWGDT"/>
<feature type="domain" description="Glycosyl hydrolase family 31 C-terminal" evidence="7">
    <location>
        <begin position="99"/>
        <end position="186"/>
    </location>
</feature>
<keyword evidence="4 5" id="KW-0326">Glycosidase</keyword>
<dbReference type="PANTHER" id="PTHR22762">
    <property type="entry name" value="ALPHA-GLUCOSIDASE"/>
    <property type="match status" value="1"/>
</dbReference>
<dbReference type="STRING" id="48709.A0A1D2N146"/>
<dbReference type="InterPro" id="IPR017853">
    <property type="entry name" value="GH"/>
</dbReference>
<feature type="domain" description="Glycoside hydrolase family 31 TIM barrel" evidence="6">
    <location>
        <begin position="7"/>
        <end position="51"/>
    </location>
</feature>
<gene>
    <name evidence="8" type="ORF">Ocin01_07764</name>
</gene>
<proteinExistence type="inferred from homology"/>
<evidence type="ECO:0000256" key="5">
    <source>
        <dbReference type="RuleBase" id="RU361185"/>
    </source>
</evidence>
<dbReference type="PANTHER" id="PTHR22762:SF133">
    <property type="entry name" value="P-TYPE DOMAIN-CONTAINING PROTEIN"/>
    <property type="match status" value="1"/>
</dbReference>
<organism evidence="8 9">
    <name type="scientific">Orchesella cincta</name>
    <name type="common">Springtail</name>
    <name type="synonym">Podura cincta</name>
    <dbReference type="NCBI Taxonomy" id="48709"/>
    <lineage>
        <taxon>Eukaryota</taxon>
        <taxon>Metazoa</taxon>
        <taxon>Ecdysozoa</taxon>
        <taxon>Arthropoda</taxon>
        <taxon>Hexapoda</taxon>
        <taxon>Collembola</taxon>
        <taxon>Entomobryomorpha</taxon>
        <taxon>Entomobryoidea</taxon>
        <taxon>Orchesellidae</taxon>
        <taxon>Orchesellinae</taxon>
        <taxon>Orchesella</taxon>
    </lineage>
</organism>
<dbReference type="InterPro" id="IPR013780">
    <property type="entry name" value="Glyco_hydro_b"/>
</dbReference>
<dbReference type="Pfam" id="PF21365">
    <property type="entry name" value="Glyco_hydro_31_3rd"/>
    <property type="match status" value="1"/>
</dbReference>
<evidence type="ECO:0000313" key="9">
    <source>
        <dbReference type="Proteomes" id="UP000094527"/>
    </source>
</evidence>
<dbReference type="EMBL" id="LJIJ01000311">
    <property type="protein sequence ID" value="ODM98931.1"/>
    <property type="molecule type" value="Genomic_DNA"/>
</dbReference>
<keyword evidence="3" id="KW-0325">Glycoprotein</keyword>
<accession>A0A1D2N146</accession>
<dbReference type="SUPFAM" id="SSF51011">
    <property type="entry name" value="Glycosyl hydrolase domain"/>
    <property type="match status" value="1"/>
</dbReference>
<evidence type="ECO:0000256" key="3">
    <source>
        <dbReference type="ARBA" id="ARBA00023180"/>
    </source>
</evidence>
<name>A0A1D2N146_ORCCI</name>
<dbReference type="SUPFAM" id="SSF51445">
    <property type="entry name" value="(Trans)glycosidases"/>
    <property type="match status" value="1"/>
</dbReference>
<protein>
    <submittedName>
        <fullName evidence="8">Maltase-glucoamylase, intestinal</fullName>
    </submittedName>
</protein>
<dbReference type="FunFam" id="2.60.40.1180:FF:000001">
    <property type="entry name" value="Maltase-glucoamylase, intestinal"/>
    <property type="match status" value="1"/>
</dbReference>
<dbReference type="Gene3D" id="2.60.40.1180">
    <property type="entry name" value="Golgi alpha-mannosidase II"/>
    <property type="match status" value="2"/>
</dbReference>
<dbReference type="InterPro" id="IPR000322">
    <property type="entry name" value="Glyco_hydro_31_TIM"/>
</dbReference>
<comment type="similarity">
    <text evidence="1 5">Belongs to the glycosyl hydrolase 31 family.</text>
</comment>
<dbReference type="Pfam" id="PF01055">
    <property type="entry name" value="Glyco_hydro_31_2nd"/>
    <property type="match status" value="1"/>
</dbReference>
<evidence type="ECO:0000259" key="6">
    <source>
        <dbReference type="Pfam" id="PF01055"/>
    </source>
</evidence>
<evidence type="ECO:0000259" key="7">
    <source>
        <dbReference type="Pfam" id="PF21365"/>
    </source>
</evidence>
<sequence length="315" mass="34799">ATKEAIGQRTYALSRSSFLGLGDWVTHLLGDNFSNWPNMHRSIIGVLQFNINHKGNGHVEQDPTAFNGEIIESTKKALTVRYTLLPYLYSLLARHERWGDTVARPVWSAFPTDSVALGIDRQFMWGSGILISPVLDEDQTTVQAYFPDSRFYDYYTGAEVSVRGNWTTLDAPLDFINVHVHGGSIIVTQVPALNTDAQRNNPLGLILALDDNGEASGSYLHDDEVSFDTVANRNYFIAQMAAANKTLEYVAWMNQYPGMGVMIVDTIRLLGASPAPTSITVNGEAHTNFEVVASGEVVIRGLNHTANVDFVLQYN</sequence>
<dbReference type="AlphaFoldDB" id="A0A1D2N146"/>
<evidence type="ECO:0000256" key="1">
    <source>
        <dbReference type="ARBA" id="ARBA00007806"/>
    </source>
</evidence>
<reference evidence="8 9" key="1">
    <citation type="journal article" date="2016" name="Genome Biol. Evol.">
        <title>Gene Family Evolution Reflects Adaptation to Soil Environmental Stressors in the Genome of the Collembolan Orchesella cincta.</title>
        <authorList>
            <person name="Faddeeva-Vakhrusheva A."/>
            <person name="Derks M.F."/>
            <person name="Anvar S.Y."/>
            <person name="Agamennone V."/>
            <person name="Suring W."/>
            <person name="Smit S."/>
            <person name="van Straalen N.M."/>
            <person name="Roelofs D."/>
        </authorList>
    </citation>
    <scope>NUCLEOTIDE SEQUENCE [LARGE SCALE GENOMIC DNA]</scope>
    <source>
        <tissue evidence="8">Mixed pool</tissue>
    </source>
</reference>
<dbReference type="Proteomes" id="UP000094527">
    <property type="component" value="Unassembled WGS sequence"/>
</dbReference>
<dbReference type="GO" id="GO:0004558">
    <property type="term" value="F:alpha-1,4-glucosidase activity"/>
    <property type="evidence" value="ECO:0007669"/>
    <property type="project" value="TreeGrafter"/>
</dbReference>
<dbReference type="InterPro" id="IPR048395">
    <property type="entry name" value="Glyco_hydro_31_C"/>
</dbReference>
<feature type="non-terminal residue" evidence="8">
    <location>
        <position position="1"/>
    </location>
</feature>
<comment type="caution">
    <text evidence="8">The sequence shown here is derived from an EMBL/GenBank/DDBJ whole genome shotgun (WGS) entry which is preliminary data.</text>
</comment>